<accession>A0A3E0JYC9</accession>
<evidence type="ECO:0000313" key="1">
    <source>
        <dbReference type="EMBL" id="REJ25212.1"/>
    </source>
</evidence>
<evidence type="ECO:0000313" key="2">
    <source>
        <dbReference type="Proteomes" id="UP000257014"/>
    </source>
</evidence>
<gene>
    <name evidence="1" type="ORF">C6P37_15035</name>
</gene>
<dbReference type="AlphaFoldDB" id="A0A3E0JYC9"/>
<name>A0A3E0JYC9_9BACI</name>
<proteinExistence type="predicted"/>
<sequence>MNRWLGFLIFFVPRRDMEKTPALIVRDEPVAKKWTAGSGDSNKRFSFSDAGLEGCGRKKNARRKKRAFLTKGTRRTGYAKKIYRKRLLEPRSAFGRTA</sequence>
<reference evidence="1 2" key="1">
    <citation type="submission" date="2018-03" db="EMBL/GenBank/DDBJ databases">
        <authorList>
            <person name="Keele B.F."/>
        </authorList>
    </citation>
    <scope>NUCLEOTIDE SEQUENCE [LARGE SCALE GENOMIC DNA]</scope>
    <source>
        <strain evidence="1">ZCTH4_d</strain>
    </source>
</reference>
<dbReference type="EMBL" id="QEWE01000033">
    <property type="protein sequence ID" value="REJ25212.1"/>
    <property type="molecule type" value="Genomic_DNA"/>
</dbReference>
<dbReference type="Proteomes" id="UP000257014">
    <property type="component" value="Unassembled WGS sequence"/>
</dbReference>
<comment type="caution">
    <text evidence="1">The sequence shown here is derived from an EMBL/GenBank/DDBJ whole genome shotgun (WGS) entry which is preliminary data.</text>
</comment>
<protein>
    <submittedName>
        <fullName evidence="1">Uncharacterized protein</fullName>
    </submittedName>
</protein>
<organism evidence="1 2">
    <name type="scientific">Caldibacillus debilis</name>
    <dbReference type="NCBI Taxonomy" id="301148"/>
    <lineage>
        <taxon>Bacteria</taxon>
        <taxon>Bacillati</taxon>
        <taxon>Bacillota</taxon>
        <taxon>Bacilli</taxon>
        <taxon>Bacillales</taxon>
        <taxon>Bacillaceae</taxon>
        <taxon>Caldibacillus</taxon>
    </lineage>
</organism>